<keyword evidence="3" id="KW-1185">Reference proteome</keyword>
<reference evidence="2 3" key="1">
    <citation type="submission" date="2018-03" db="EMBL/GenBank/DDBJ databases">
        <title>Genomic Encyclopedia of Type Strains, Phase III (KMG-III): the genomes of soil and plant-associated and newly described type strains.</title>
        <authorList>
            <person name="Whitman W."/>
        </authorList>
    </citation>
    <scope>NUCLEOTIDE SEQUENCE [LARGE SCALE GENOMIC DNA]</scope>
    <source>
        <strain evidence="2 3">CGMCC 4.7097</strain>
    </source>
</reference>
<dbReference type="RefSeq" id="WP_106615584.1">
    <property type="nucleotide sequence ID" value="NZ_PYAX01000004.1"/>
</dbReference>
<dbReference type="InterPro" id="IPR011990">
    <property type="entry name" value="TPR-like_helical_dom_sf"/>
</dbReference>
<dbReference type="Gene3D" id="1.20.120.660">
    <property type="entry name" value="IL-4 antagonist (De novo design) like domain"/>
    <property type="match status" value="1"/>
</dbReference>
<proteinExistence type="predicted"/>
<dbReference type="InterPro" id="IPR024983">
    <property type="entry name" value="CHAT_dom"/>
</dbReference>
<name>A0A2P8IBL4_SACCR</name>
<protein>
    <submittedName>
        <fullName evidence="2">CHAT domain-containing protein</fullName>
    </submittedName>
</protein>
<gene>
    <name evidence="2" type="ORF">B0I31_104150</name>
</gene>
<dbReference type="EMBL" id="PYAX01000004">
    <property type="protein sequence ID" value="PSL55859.1"/>
    <property type="molecule type" value="Genomic_DNA"/>
</dbReference>
<evidence type="ECO:0000313" key="3">
    <source>
        <dbReference type="Proteomes" id="UP000241118"/>
    </source>
</evidence>
<dbReference type="Proteomes" id="UP000241118">
    <property type="component" value="Unassembled WGS sequence"/>
</dbReference>
<accession>A0A2P8IBL4</accession>
<comment type="caution">
    <text evidence="2">The sequence shown here is derived from an EMBL/GenBank/DDBJ whole genome shotgun (WGS) entry which is preliminary data.</text>
</comment>
<dbReference type="PANTHER" id="PTHR19959">
    <property type="entry name" value="KINESIN LIGHT CHAIN"/>
    <property type="match status" value="1"/>
</dbReference>
<dbReference type="Pfam" id="PF12770">
    <property type="entry name" value="CHAT"/>
    <property type="match status" value="1"/>
</dbReference>
<dbReference type="OrthoDB" id="3206999at2"/>
<evidence type="ECO:0000259" key="1">
    <source>
        <dbReference type="Pfam" id="PF12770"/>
    </source>
</evidence>
<feature type="domain" description="CHAT" evidence="1">
    <location>
        <begin position="1619"/>
        <end position="1901"/>
    </location>
</feature>
<dbReference type="PANTHER" id="PTHR19959:SF119">
    <property type="entry name" value="FUNGAL LIPASE-LIKE DOMAIN-CONTAINING PROTEIN"/>
    <property type="match status" value="1"/>
</dbReference>
<organism evidence="2 3">
    <name type="scientific">Saccharothrix carnea</name>
    <dbReference type="NCBI Taxonomy" id="1280637"/>
    <lineage>
        <taxon>Bacteria</taxon>
        <taxon>Bacillati</taxon>
        <taxon>Actinomycetota</taxon>
        <taxon>Actinomycetes</taxon>
        <taxon>Pseudonocardiales</taxon>
        <taxon>Pseudonocardiaceae</taxon>
        <taxon>Saccharothrix</taxon>
    </lineage>
</organism>
<sequence length="1901" mass="202589">MRDAIPLSDRIARCGQVGDPTDVLGPDALAQAARLVLPAITGDVALDAVATVASLHWLRYGALRPEIGGPDLDVCLSLYGPIAALLPRAVPPPVLEWRAENPEVPVMPLDGIGSYYATVIARGAMTTGNPELVDLGVEACRAACRTVEGDDLTVHRYNLLVLLAARHERGGAVADLDEAVAAGRAALEHPDHPLGAAAALNLGLALHTRFQVLGREADLDQATELLRGAKTLPPDDTDRLRCLFALATALAVRCERGAPSDEVGECVAVARDVVAACAEGDPDRRIALVILSEALKIRFIRGGEDADVADVEECVRHMSAVWSAGGGTASDDVEVTALLKLITGLVLRLVHARAYGTPDEGDLAEATRLAAIADAAVPEGHPLRHEVDAVLANVRRAARDDHPAAERAARAALSAEAVEPAQRVRALFALADVLTTRYGETGDTAVLQEAMRLLREAVADADHHVLMAARLKLAEVTREWFRLSGEERDLDAAVEAAREAVRTGIPDQALRTQHLRNHADLLRQRFDRTGRRADLDERIAVLRAIASLVPDDVDRAGHLHELASTWTARFNSTGERTALDRAVDAADRAAALLPAGHRELPRVHRTAALVRQLRFTIAGEPDDLGEAVRLARAAVDGTPADDPHRADALNALAGAVGWAARAERDPAGLTEAIETCREAMTLGTAPGVFTVLTLSELLVERYLVTGSTADLADATAVLRSALPVTTGSGRGPLLNNLALVLHQRVQHQGTSADLDDAIEDTIRQVEQLLPELPPGDATTLALSAKSAALRSGRYELHRDPADLDRAIAVLRTAVAGTRGAHPALTECRVHLGLALTLRFLHHSEFADVDESIAVLREGLAEATPGKPHDGLRPQLALALMMRAQWSRSPEALDEAVELLREAGPGFPAGTPGHLAVHLHLARALQLRFSETGDPAQLTEAIEVARTGLRATAPDHAHHATLLMLLGTSLTQLFERTDDIAALDEAVEAHRRAAATTTAGDGARAGALSELANSLRTRYVHRGDPADLDEAVTAAERALARPGLQAPERASAAVALANCLLVRGQHSGSLADLTAAVDLGRDAVAELPGGHVLAPHQLMGLGTALWARYERTGAITDLHEAIDVMRAAVDSSGGAMRSLMRTNLGNALCARARHLGSTADLDAAVDISRSAIDDASEATAVTCLLNHAVALHIRFIERKHAPDLDAAIEAAGEAVERGARGHPHRAHLLSNLAMMRYSRYQEHRDRGDDLDRAVALLREAVAITDPAHANGAVYRLNLASVLQARYDGRGQDGDAEEAVEQSRRAIETIPADDPRQALGWLNLGLVLRRRYVRHGAAADYEDAVAACRTAAGSRSATAAMRASAATAWAFLSARREDWPSAVEGFGAAAALLPRFAWHGVERGDRERRLDQWDGFATAGAAAALEGGNPELAVELLEQGRSVLWSQALQTRDDTSVLRERDPALYDRLRSVAAQLATAGDVEAPTGLSPALPTVPAVLPADAARHEQDRRIRLAEEWDRLLARARALPGLEHLLGVPPLAALRDGLPDGPVVLINVYDVRCDALVVRRDGPVEHIPLPDLSAAETTRRVTAYLRALRVLGRPAVPGDLTRTSAKQTLHVTLEWLWDTVAGPVLDHLGLAGGERVWWCPTGLLTLLPLHAAGYHDPADTPAGRTVLDRVVSSYAPTLRALARARKTDPPATADRRLLAVSLPETPPGAGALSPLPGARAEAEFLERALPGSHTLRVGEAATHAVVTEDLRTHAYAHFACHGGQDVRDPSTGALYLWDKPLTVLDVADLDLAHAELAYLSACHTAVGGTTLPDEAIHLAAALQLAGYRHVIATLWTVTDRTAVDVATSVYTALINGTGLNLTDTAHVLHRTVRALRDADPRDPSRWAPYIHSGA</sequence>
<dbReference type="SUPFAM" id="SSF48452">
    <property type="entry name" value="TPR-like"/>
    <property type="match status" value="3"/>
</dbReference>
<evidence type="ECO:0000313" key="2">
    <source>
        <dbReference type="EMBL" id="PSL55859.1"/>
    </source>
</evidence>
<dbReference type="Gene3D" id="1.25.40.10">
    <property type="entry name" value="Tetratricopeptide repeat domain"/>
    <property type="match status" value="4"/>
</dbReference>